<name>A0ABV6N326_9PSEU</name>
<gene>
    <name evidence="2" type="ORF">ACFFH7_35870</name>
</gene>
<organism evidence="2 3">
    <name type="scientific">Kutzneria chonburiensis</name>
    <dbReference type="NCBI Taxonomy" id="1483604"/>
    <lineage>
        <taxon>Bacteria</taxon>
        <taxon>Bacillati</taxon>
        <taxon>Actinomycetota</taxon>
        <taxon>Actinomycetes</taxon>
        <taxon>Pseudonocardiales</taxon>
        <taxon>Pseudonocardiaceae</taxon>
        <taxon>Kutzneria</taxon>
    </lineage>
</organism>
<protein>
    <submittedName>
        <fullName evidence="2">Uncharacterized protein</fullName>
    </submittedName>
</protein>
<proteinExistence type="predicted"/>
<evidence type="ECO:0000313" key="2">
    <source>
        <dbReference type="EMBL" id="MFC0546934.1"/>
    </source>
</evidence>
<keyword evidence="3" id="KW-1185">Reference proteome</keyword>
<dbReference type="Proteomes" id="UP001589810">
    <property type="component" value="Unassembled WGS sequence"/>
</dbReference>
<accession>A0ABV6N326</accession>
<reference evidence="2 3" key="1">
    <citation type="submission" date="2024-09" db="EMBL/GenBank/DDBJ databases">
        <authorList>
            <person name="Sun Q."/>
            <person name="Mori K."/>
        </authorList>
    </citation>
    <scope>NUCLEOTIDE SEQUENCE [LARGE SCALE GENOMIC DNA]</scope>
    <source>
        <strain evidence="2 3">TBRC 1432</strain>
    </source>
</reference>
<feature type="region of interest" description="Disordered" evidence="1">
    <location>
        <begin position="55"/>
        <end position="103"/>
    </location>
</feature>
<feature type="compositionally biased region" description="Basic and acidic residues" evidence="1">
    <location>
        <begin position="70"/>
        <end position="83"/>
    </location>
</feature>
<sequence>MRRLRVLVQNLPAESATARAVIGHDWTPEALLLADLVDVVRFLRAEWLMAHEANPDRPEPILRPGVTTAQDRRDAQRAAHDHVMSQLHSRGVSDVVEGRQPLR</sequence>
<dbReference type="RefSeq" id="WP_273937173.1">
    <property type="nucleotide sequence ID" value="NZ_CP097263.1"/>
</dbReference>
<dbReference type="EMBL" id="JBHLUD010000013">
    <property type="protein sequence ID" value="MFC0546934.1"/>
    <property type="molecule type" value="Genomic_DNA"/>
</dbReference>
<evidence type="ECO:0000313" key="3">
    <source>
        <dbReference type="Proteomes" id="UP001589810"/>
    </source>
</evidence>
<comment type="caution">
    <text evidence="2">The sequence shown here is derived from an EMBL/GenBank/DDBJ whole genome shotgun (WGS) entry which is preliminary data.</text>
</comment>
<evidence type="ECO:0000256" key="1">
    <source>
        <dbReference type="SAM" id="MobiDB-lite"/>
    </source>
</evidence>